<dbReference type="Pfam" id="PF16363">
    <property type="entry name" value="GDP_Man_Dehyd"/>
    <property type="match status" value="1"/>
</dbReference>
<evidence type="ECO:0000256" key="3">
    <source>
        <dbReference type="ARBA" id="ARBA00008178"/>
    </source>
</evidence>
<evidence type="ECO:0000313" key="10">
    <source>
        <dbReference type="Proteomes" id="UP000178270"/>
    </source>
</evidence>
<dbReference type="EMBL" id="MEUS01000002">
    <property type="protein sequence ID" value="OGC39049.1"/>
    <property type="molecule type" value="Genomic_DNA"/>
</dbReference>
<evidence type="ECO:0000313" key="9">
    <source>
        <dbReference type="EMBL" id="OGC39049.1"/>
    </source>
</evidence>
<dbReference type="CDD" id="cd05246">
    <property type="entry name" value="dTDP_GD_SDR_e"/>
    <property type="match status" value="1"/>
</dbReference>
<dbReference type="SUPFAM" id="SSF51735">
    <property type="entry name" value="NAD(P)-binding Rossmann-fold domains"/>
    <property type="match status" value="1"/>
</dbReference>
<protein>
    <recommendedName>
        <fullName evidence="4 7">dTDP-glucose 4,6-dehydratase</fullName>
        <ecNumber evidence="4 7">4.2.1.46</ecNumber>
    </recommendedName>
</protein>
<comment type="similarity">
    <text evidence="3 7">Belongs to the NAD(P)-dependent epimerase/dehydratase family. dTDP-glucose dehydratase subfamily.</text>
</comment>
<gene>
    <name evidence="9" type="ORF">A3K42_01040</name>
</gene>
<dbReference type="Gene3D" id="3.40.50.720">
    <property type="entry name" value="NAD(P)-binding Rossmann-like Domain"/>
    <property type="match status" value="1"/>
</dbReference>
<evidence type="ECO:0000256" key="2">
    <source>
        <dbReference type="ARBA" id="ARBA00001911"/>
    </source>
</evidence>
<organism evidence="9 10">
    <name type="scientific">candidate division WWE3 bacterium RBG_13_37_7</name>
    <dbReference type="NCBI Taxonomy" id="1802609"/>
    <lineage>
        <taxon>Bacteria</taxon>
        <taxon>Katanobacteria</taxon>
    </lineage>
</organism>
<evidence type="ECO:0000256" key="4">
    <source>
        <dbReference type="ARBA" id="ARBA00011990"/>
    </source>
</evidence>
<dbReference type="EC" id="4.2.1.46" evidence="4 7"/>
<dbReference type="Proteomes" id="UP000178270">
    <property type="component" value="Unassembled WGS sequence"/>
</dbReference>
<evidence type="ECO:0000256" key="7">
    <source>
        <dbReference type="RuleBase" id="RU004473"/>
    </source>
</evidence>
<dbReference type="InterPro" id="IPR005888">
    <property type="entry name" value="dTDP_Gluc_deHydtase"/>
</dbReference>
<dbReference type="InterPro" id="IPR036291">
    <property type="entry name" value="NAD(P)-bd_dom_sf"/>
</dbReference>
<proteinExistence type="inferred from homology"/>
<evidence type="ECO:0000259" key="8">
    <source>
        <dbReference type="Pfam" id="PF16363"/>
    </source>
</evidence>
<accession>A0A1F4U2F5</accession>
<evidence type="ECO:0000256" key="1">
    <source>
        <dbReference type="ARBA" id="ARBA00001539"/>
    </source>
</evidence>
<sequence>MNILVTGGAGFIGSNFIHYWLQKYPNDNIVNLDALTYAGNLNNLKDIQENQHYKFVKGDIADTERNKNLILGEKINVIVNFAAESHNGRAAIEPDIFLKTNVLGTQKLLEAVRDTGIERFHHISTCEVFGELELDQNYAFKEEDPYKPRTPYNASKAAANHVVMSYFHTYGVPVTISHCSNNYGPYQFPEKVLPRFITNAITNTKLPLFKSSQNKREWTYVTDHCEGIDIIIHKGKVGEAYNIATGIEKSVEEIADAVLGNLKKPKELKIYVEDRPGHDKRYLLDSSKIKNELGWEAKISFEKGLKTTIEWYKQNQDWWLSLLNKGFTENYKQISA</sequence>
<dbReference type="GO" id="GO:0008460">
    <property type="term" value="F:dTDP-glucose 4,6-dehydratase activity"/>
    <property type="evidence" value="ECO:0007669"/>
    <property type="project" value="UniProtKB-EC"/>
</dbReference>
<dbReference type="NCBIfam" id="TIGR01181">
    <property type="entry name" value="dTDP_gluc_dehyt"/>
    <property type="match status" value="1"/>
</dbReference>
<dbReference type="AlphaFoldDB" id="A0A1F4U2F5"/>
<reference evidence="9 10" key="1">
    <citation type="journal article" date="2016" name="Nat. Commun.">
        <title>Thousands of microbial genomes shed light on interconnected biogeochemical processes in an aquifer system.</title>
        <authorList>
            <person name="Anantharaman K."/>
            <person name="Brown C.T."/>
            <person name="Hug L.A."/>
            <person name="Sharon I."/>
            <person name="Castelle C.J."/>
            <person name="Probst A.J."/>
            <person name="Thomas B.C."/>
            <person name="Singh A."/>
            <person name="Wilkins M.J."/>
            <person name="Karaoz U."/>
            <person name="Brodie E.L."/>
            <person name="Williams K.H."/>
            <person name="Hubbard S.S."/>
            <person name="Banfield J.F."/>
        </authorList>
    </citation>
    <scope>NUCLEOTIDE SEQUENCE [LARGE SCALE GENOMIC DNA]</scope>
</reference>
<comment type="caution">
    <text evidence="9">The sequence shown here is derived from an EMBL/GenBank/DDBJ whole genome shotgun (WGS) entry which is preliminary data.</text>
</comment>
<dbReference type="PANTHER" id="PTHR43000">
    <property type="entry name" value="DTDP-D-GLUCOSE 4,6-DEHYDRATASE-RELATED"/>
    <property type="match status" value="1"/>
</dbReference>
<comment type="catalytic activity">
    <reaction evidence="1 7">
        <text>dTDP-alpha-D-glucose = dTDP-4-dehydro-6-deoxy-alpha-D-glucose + H2O</text>
        <dbReference type="Rhea" id="RHEA:17221"/>
        <dbReference type="ChEBI" id="CHEBI:15377"/>
        <dbReference type="ChEBI" id="CHEBI:57477"/>
        <dbReference type="ChEBI" id="CHEBI:57649"/>
        <dbReference type="EC" id="4.2.1.46"/>
    </reaction>
</comment>
<name>A0A1F4U2F5_UNCKA</name>
<evidence type="ECO:0000256" key="5">
    <source>
        <dbReference type="ARBA" id="ARBA00023027"/>
    </source>
</evidence>
<dbReference type="GO" id="GO:0009225">
    <property type="term" value="P:nucleotide-sugar metabolic process"/>
    <property type="evidence" value="ECO:0007669"/>
    <property type="project" value="InterPro"/>
</dbReference>
<dbReference type="FunFam" id="3.40.50.720:FF:000304">
    <property type="entry name" value="UDP-glucose 4,6-dehydratase"/>
    <property type="match status" value="1"/>
</dbReference>
<keyword evidence="5" id="KW-0520">NAD</keyword>
<evidence type="ECO:0000256" key="6">
    <source>
        <dbReference type="ARBA" id="ARBA00023239"/>
    </source>
</evidence>
<comment type="cofactor">
    <cofactor evidence="2 7">
        <name>NAD(+)</name>
        <dbReference type="ChEBI" id="CHEBI:57540"/>
    </cofactor>
</comment>
<dbReference type="InterPro" id="IPR016040">
    <property type="entry name" value="NAD(P)-bd_dom"/>
</dbReference>
<dbReference type="Gene3D" id="3.90.25.10">
    <property type="entry name" value="UDP-galactose 4-epimerase, domain 1"/>
    <property type="match status" value="1"/>
</dbReference>
<feature type="domain" description="NAD(P)-binding" evidence="8">
    <location>
        <begin position="4"/>
        <end position="307"/>
    </location>
</feature>
<keyword evidence="6 7" id="KW-0456">Lyase</keyword>